<evidence type="ECO:0000313" key="3">
    <source>
        <dbReference type="Proteomes" id="UP000447873"/>
    </source>
</evidence>
<gene>
    <name evidence="2" type="ORF">EG327_001789</name>
    <name evidence="1" type="ORF">EG328_003446</name>
</gene>
<organism evidence="1 3">
    <name type="scientific">Venturia inaequalis</name>
    <name type="common">Apple scab fungus</name>
    <dbReference type="NCBI Taxonomy" id="5025"/>
    <lineage>
        <taxon>Eukaryota</taxon>
        <taxon>Fungi</taxon>
        <taxon>Dikarya</taxon>
        <taxon>Ascomycota</taxon>
        <taxon>Pezizomycotina</taxon>
        <taxon>Dothideomycetes</taxon>
        <taxon>Pleosporomycetidae</taxon>
        <taxon>Venturiales</taxon>
        <taxon>Venturiaceae</taxon>
        <taxon>Venturia</taxon>
    </lineage>
</organism>
<evidence type="ECO:0000313" key="1">
    <source>
        <dbReference type="EMBL" id="KAE9975162.1"/>
    </source>
</evidence>
<reference evidence="1 3" key="1">
    <citation type="submission" date="2018-12" db="EMBL/GenBank/DDBJ databases">
        <title>Venturia inaequalis Genome Resource.</title>
        <authorList>
            <person name="Lichtner F.J."/>
        </authorList>
    </citation>
    <scope>NUCLEOTIDE SEQUENCE [LARGE SCALE GENOMIC DNA]</scope>
    <source>
        <strain evidence="1 3">120213</strain>
        <strain evidence="2 4">DMI_063113</strain>
    </source>
</reference>
<keyword evidence="4" id="KW-1185">Reference proteome</keyword>
<dbReference type="Proteomes" id="UP000490939">
    <property type="component" value="Unassembled WGS sequence"/>
</dbReference>
<dbReference type="EMBL" id="WNWS01000201">
    <property type="protein sequence ID" value="KAE9975162.1"/>
    <property type="molecule type" value="Genomic_DNA"/>
</dbReference>
<sequence>MPHASPVPLSHPSIYWESGTHSNSYSIVRPPHILMRHAVQNNAWRVKGAKDE</sequence>
<name>A0A8H3YZC6_VENIN</name>
<dbReference type="Proteomes" id="UP000447873">
    <property type="component" value="Unassembled WGS sequence"/>
</dbReference>
<comment type="caution">
    <text evidence="1">The sequence shown here is derived from an EMBL/GenBank/DDBJ whole genome shotgun (WGS) entry which is preliminary data.</text>
</comment>
<protein>
    <submittedName>
        <fullName evidence="1">Uncharacterized protein</fullName>
    </submittedName>
</protein>
<dbReference type="AlphaFoldDB" id="A0A8H3YZC6"/>
<dbReference type="EMBL" id="WNWR01000150">
    <property type="protein sequence ID" value="KAE9990149.1"/>
    <property type="molecule type" value="Genomic_DNA"/>
</dbReference>
<proteinExistence type="predicted"/>
<evidence type="ECO:0000313" key="4">
    <source>
        <dbReference type="Proteomes" id="UP000490939"/>
    </source>
</evidence>
<evidence type="ECO:0000313" key="2">
    <source>
        <dbReference type="EMBL" id="KAE9990149.1"/>
    </source>
</evidence>
<accession>A0A8H3YZC6</accession>